<reference evidence="2" key="1">
    <citation type="submission" date="2020-10" db="EMBL/GenBank/DDBJ databases">
        <authorList>
            <person name="Muller C M."/>
        </authorList>
    </citation>
    <scope>NUCLEOTIDE SEQUENCE</scope>
    <source>
        <strain evidence="2">THUN-12</strain>
    </source>
</reference>
<comment type="caution">
    <text evidence="2">The sequence shown here is derived from an EMBL/GenBank/DDBJ whole genome shotgun (WGS) entry which is preliminary data.</text>
</comment>
<evidence type="ECO:0000313" key="2">
    <source>
        <dbReference type="EMBL" id="CAD6501906.1"/>
    </source>
</evidence>
<dbReference type="Proteomes" id="UP000683417">
    <property type="component" value="Unassembled WGS sequence"/>
</dbReference>
<accession>A0A9W4GEL7</accession>
<keyword evidence="1" id="KW-0732">Signal</keyword>
<dbReference type="AlphaFoldDB" id="A0A9W4GEL7"/>
<feature type="chain" id="PRO_5040782480" evidence="1">
    <location>
        <begin position="18"/>
        <end position="313"/>
    </location>
</feature>
<name>A0A9W4GEL7_BLUGR</name>
<dbReference type="EMBL" id="CAJHIT010000005">
    <property type="protein sequence ID" value="CAD6501906.1"/>
    <property type="molecule type" value="Genomic_DNA"/>
</dbReference>
<organism evidence="2 3">
    <name type="scientific">Blumeria graminis f. sp. triticale</name>
    <dbReference type="NCBI Taxonomy" id="1689686"/>
    <lineage>
        <taxon>Eukaryota</taxon>
        <taxon>Fungi</taxon>
        <taxon>Dikarya</taxon>
        <taxon>Ascomycota</taxon>
        <taxon>Pezizomycotina</taxon>
        <taxon>Leotiomycetes</taxon>
        <taxon>Erysiphales</taxon>
        <taxon>Erysiphaceae</taxon>
        <taxon>Blumeria</taxon>
    </lineage>
</organism>
<sequence length="313" mass="36811">MTSITCVLAFLLTILDSENPRSRLVLVGNEITHNYRTYNIPQNQYFPKPKDKSILMAPHKISEKDTLLTSYCSRNFNMISIMNDIASGLTEMTHPSSLELIKKADIYTDCLEKIRSWWDDSIASELDPIPFISMKSIYYLTKCTASQIMRLASERFVQVHGEFRCFVPYTYEDKPIINAEKHIKLEVEVWKRQAFYGMYEMRHQYALAWFHGHLHVFKRARGIDHVWYLETTLDDVKGNGIKIYDFMLKNYSAFENFTLMLEKRREKIFQKSSSGKPRMFKEFLQKISEKKVNKYLHNGLDMTHISGELHCPV</sequence>
<evidence type="ECO:0000313" key="3">
    <source>
        <dbReference type="Proteomes" id="UP000683417"/>
    </source>
</evidence>
<feature type="signal peptide" evidence="1">
    <location>
        <begin position="1"/>
        <end position="17"/>
    </location>
</feature>
<proteinExistence type="predicted"/>
<protein>
    <submittedName>
        <fullName evidence="2">BgTH12-02151</fullName>
    </submittedName>
</protein>
<gene>
    <name evidence="2" type="ORF">BGTH12_LOCUS3264</name>
</gene>
<evidence type="ECO:0000256" key="1">
    <source>
        <dbReference type="SAM" id="SignalP"/>
    </source>
</evidence>